<keyword evidence="4" id="KW-1185">Reference proteome</keyword>
<dbReference type="GO" id="GO:0043161">
    <property type="term" value="P:proteasome-mediated ubiquitin-dependent protein catabolic process"/>
    <property type="evidence" value="ECO:0007669"/>
    <property type="project" value="TreeGrafter"/>
</dbReference>
<dbReference type="SMART" id="SM00320">
    <property type="entry name" value="WD40"/>
    <property type="match status" value="2"/>
</dbReference>
<dbReference type="PROSITE" id="PS50082">
    <property type="entry name" value="WD_REPEATS_2"/>
    <property type="match status" value="1"/>
</dbReference>
<dbReference type="GO" id="GO:0006283">
    <property type="term" value="P:transcription-coupled nucleotide-excision repair"/>
    <property type="evidence" value="ECO:0007669"/>
    <property type="project" value="InterPro"/>
</dbReference>
<dbReference type="InterPro" id="IPR036322">
    <property type="entry name" value="WD40_repeat_dom_sf"/>
</dbReference>
<evidence type="ECO:0000313" key="4">
    <source>
        <dbReference type="Proteomes" id="UP000822476"/>
    </source>
</evidence>
<evidence type="ECO:0000259" key="2">
    <source>
        <dbReference type="Pfam" id="PF11715"/>
    </source>
</evidence>
<dbReference type="Gene3D" id="2.130.10.10">
    <property type="entry name" value="YVTN repeat-like/Quinoprotein amine dehydrogenase"/>
    <property type="match status" value="1"/>
</dbReference>
<protein>
    <recommendedName>
        <fullName evidence="2">Nucleoporin Nup120/160 beta-propeller domain-containing protein</fullName>
    </recommendedName>
</protein>
<evidence type="ECO:0000256" key="1">
    <source>
        <dbReference type="PROSITE-ProRule" id="PRU00221"/>
    </source>
</evidence>
<dbReference type="EMBL" id="JTDE01005050">
    <property type="protein sequence ID" value="KAF7251414.1"/>
    <property type="molecule type" value="Genomic_DNA"/>
</dbReference>
<dbReference type="AlphaFoldDB" id="A0A8S9YI69"/>
<dbReference type="GO" id="GO:0000109">
    <property type="term" value="C:nucleotide-excision repair complex"/>
    <property type="evidence" value="ECO:0007669"/>
    <property type="project" value="TreeGrafter"/>
</dbReference>
<organism evidence="3 4">
    <name type="scientific">Paragonimus skrjabini miyazakii</name>
    <dbReference type="NCBI Taxonomy" id="59628"/>
    <lineage>
        <taxon>Eukaryota</taxon>
        <taxon>Metazoa</taxon>
        <taxon>Spiralia</taxon>
        <taxon>Lophotrochozoa</taxon>
        <taxon>Platyhelminthes</taxon>
        <taxon>Trematoda</taxon>
        <taxon>Digenea</taxon>
        <taxon>Plagiorchiida</taxon>
        <taxon>Troglotremata</taxon>
        <taxon>Troglotrematidae</taxon>
        <taxon>Paragonimus</taxon>
    </lineage>
</organism>
<dbReference type="SUPFAM" id="SSF50978">
    <property type="entry name" value="WD40 repeat-like"/>
    <property type="match status" value="1"/>
</dbReference>
<dbReference type="InterPro" id="IPR001680">
    <property type="entry name" value="WD40_rpt"/>
</dbReference>
<gene>
    <name evidence="3" type="ORF">EG68_09365</name>
</gene>
<dbReference type="PANTHER" id="PTHR46202">
    <property type="entry name" value="DNA EXCISION REPAIR PROTEIN ERCC-8"/>
    <property type="match status" value="1"/>
</dbReference>
<dbReference type="InterPro" id="IPR059141">
    <property type="entry name" value="Beta-prop_Nup120_160"/>
</dbReference>
<reference evidence="3" key="1">
    <citation type="submission" date="2019-07" db="EMBL/GenBank/DDBJ databases">
        <title>Annotation for the trematode Paragonimus miyazaki's.</title>
        <authorList>
            <person name="Choi Y.-J."/>
        </authorList>
    </citation>
    <scope>NUCLEOTIDE SEQUENCE</scope>
    <source>
        <strain evidence="3">Japan</strain>
    </source>
</reference>
<feature type="domain" description="Nucleoporin Nup120/160 beta-propeller" evidence="2">
    <location>
        <begin position="4"/>
        <end position="183"/>
    </location>
</feature>
<accession>A0A8S9YI69</accession>
<dbReference type="OrthoDB" id="361494at2759"/>
<proteinExistence type="predicted"/>
<feature type="repeat" description="WD" evidence="1">
    <location>
        <begin position="121"/>
        <end position="147"/>
    </location>
</feature>
<keyword evidence="1" id="KW-0853">WD repeat</keyword>
<dbReference type="Proteomes" id="UP000822476">
    <property type="component" value="Unassembled WGS sequence"/>
</dbReference>
<name>A0A8S9YI69_9TREM</name>
<dbReference type="GO" id="GO:0000209">
    <property type="term" value="P:protein polyubiquitination"/>
    <property type="evidence" value="ECO:0007669"/>
    <property type="project" value="TreeGrafter"/>
</dbReference>
<dbReference type="GO" id="GO:0031464">
    <property type="term" value="C:Cul4A-RING E3 ubiquitin ligase complex"/>
    <property type="evidence" value="ECO:0007669"/>
    <property type="project" value="TreeGrafter"/>
</dbReference>
<comment type="caution">
    <text evidence="3">The sequence shown here is derived from an EMBL/GenBank/DDBJ whole genome shotgun (WGS) entry which is preliminary data.</text>
</comment>
<dbReference type="InterPro" id="IPR042238">
    <property type="entry name" value="Rad28/ERCC8/Ckn1/ATCSA-1"/>
</dbReference>
<dbReference type="PANTHER" id="PTHR46202:SF1">
    <property type="entry name" value="DNA EXCISION REPAIR PROTEIN ERCC-8"/>
    <property type="match status" value="1"/>
</dbReference>
<evidence type="ECO:0000313" key="3">
    <source>
        <dbReference type="EMBL" id="KAF7251414.1"/>
    </source>
</evidence>
<dbReference type="Pfam" id="PF11715">
    <property type="entry name" value="Beta-prop_Nup120_160"/>
    <property type="match status" value="1"/>
</dbReference>
<sequence>MLLSGYLRHELRWRIDWFRAAHLSSRMLHLDVDYDVVFRSSAPGSIRDIVLDELESRYLLAGYQDGSIVIFDVESYRQSDLQQHVCDELARIDKLPEAFTLHRQHATDLSPPVCIQWYPVDSGVFFTASLDKTVKLWDTNRLECVDVVELSAAISWIALSESSTTHNLVAVALRRAEHSCAVLLDPVIGAPALTLVGGHSTTGSSTITWSPRSSHTVITGGCSSGLQNTKQRR</sequence>
<dbReference type="InterPro" id="IPR015943">
    <property type="entry name" value="WD40/YVTN_repeat-like_dom_sf"/>
</dbReference>